<gene>
    <name evidence="1" type="ORF">EV421DRAFT_1985970</name>
</gene>
<comment type="caution">
    <text evidence="1">The sequence shown here is derived from an EMBL/GenBank/DDBJ whole genome shotgun (WGS) entry which is preliminary data.</text>
</comment>
<keyword evidence="2" id="KW-1185">Reference proteome</keyword>
<proteinExistence type="predicted"/>
<reference evidence="1" key="1">
    <citation type="submission" date="2023-06" db="EMBL/GenBank/DDBJ databases">
        <authorList>
            <consortium name="Lawrence Berkeley National Laboratory"/>
            <person name="Ahrendt S."/>
            <person name="Sahu N."/>
            <person name="Indic B."/>
            <person name="Wong-Bajracharya J."/>
            <person name="Merenyi Z."/>
            <person name="Ke H.-M."/>
            <person name="Monk M."/>
            <person name="Kocsube S."/>
            <person name="Drula E."/>
            <person name="Lipzen A."/>
            <person name="Balint B."/>
            <person name="Henrissat B."/>
            <person name="Andreopoulos B."/>
            <person name="Martin F.M."/>
            <person name="Harder C.B."/>
            <person name="Rigling D."/>
            <person name="Ford K.L."/>
            <person name="Foster G.D."/>
            <person name="Pangilinan J."/>
            <person name="Papanicolaou A."/>
            <person name="Barry K."/>
            <person name="LaButti K."/>
            <person name="Viragh M."/>
            <person name="Koriabine M."/>
            <person name="Yan M."/>
            <person name="Riley R."/>
            <person name="Champramary S."/>
            <person name="Plett K.L."/>
            <person name="Tsai I.J."/>
            <person name="Slot J."/>
            <person name="Sipos G."/>
            <person name="Plett J."/>
            <person name="Nagy L.G."/>
            <person name="Grigoriev I.V."/>
        </authorList>
    </citation>
    <scope>NUCLEOTIDE SEQUENCE</scope>
    <source>
        <strain evidence="1">FPL87.14</strain>
    </source>
</reference>
<dbReference type="AlphaFoldDB" id="A0AA39ID83"/>
<organism evidence="1 2">
    <name type="scientific">Armillaria borealis</name>
    <dbReference type="NCBI Taxonomy" id="47425"/>
    <lineage>
        <taxon>Eukaryota</taxon>
        <taxon>Fungi</taxon>
        <taxon>Dikarya</taxon>
        <taxon>Basidiomycota</taxon>
        <taxon>Agaricomycotina</taxon>
        <taxon>Agaricomycetes</taxon>
        <taxon>Agaricomycetidae</taxon>
        <taxon>Agaricales</taxon>
        <taxon>Marasmiineae</taxon>
        <taxon>Physalacriaceae</taxon>
        <taxon>Armillaria</taxon>
    </lineage>
</organism>
<sequence length="363" mass="39993">MSLNSLDANTPDEPLLGVLPVIGPYHYAVQYDYNEEQKLWLADGGPNFEKFVQSNRVLLYLERVYSRWFDRWGTDPAGSDPTRNNLDEKQRKIELFSLYIMGLKHRWIDAGTPPSGWTNTKVVGCCCAQLPLSIAGSLLGTCSDESTPRLKTENGASFAPQTFVDTKVIVDLSKVFGPGLPQTALQNYAIGSQDVENMEYRKYEERWEEYHGQPWNTIRRSLSDIEKGPEDVSDYEGGRYSSCTSKVPAIDLAAAEKKRPAKVQPMLRAYKKLRRELDAQPAPAGKEKEVPVSTIVKALTGPPPAPPGQDKEVQVRAQASVALAAPAATQVPTVTTQDVGIQTIAAGNTLRAISDPRDRSNAA</sequence>
<evidence type="ECO:0000313" key="1">
    <source>
        <dbReference type="EMBL" id="KAK0421500.1"/>
    </source>
</evidence>
<name>A0AA39ID83_9AGAR</name>
<dbReference type="Proteomes" id="UP001175226">
    <property type="component" value="Unassembled WGS sequence"/>
</dbReference>
<dbReference type="EMBL" id="JAUEPT010000606">
    <property type="protein sequence ID" value="KAK0421500.1"/>
    <property type="molecule type" value="Genomic_DNA"/>
</dbReference>
<protein>
    <submittedName>
        <fullName evidence="1">Uncharacterized protein</fullName>
    </submittedName>
</protein>
<accession>A0AA39ID83</accession>
<evidence type="ECO:0000313" key="2">
    <source>
        <dbReference type="Proteomes" id="UP001175226"/>
    </source>
</evidence>